<feature type="region of interest" description="Disordered" evidence="1">
    <location>
        <begin position="308"/>
        <end position="349"/>
    </location>
</feature>
<reference evidence="4 5" key="1">
    <citation type="journal article" date="2020" name="bioRxiv">
        <title>Whole genome comparisons of ergot fungi reveals the divergence and evolution of species within the genus Claviceps are the result of varying mechanisms driving genome evolution and host range expansion.</title>
        <authorList>
            <person name="Wyka S.A."/>
            <person name="Mondo S.J."/>
            <person name="Liu M."/>
            <person name="Dettman J."/>
            <person name="Nalam V."/>
            <person name="Broders K.D."/>
        </authorList>
    </citation>
    <scope>NUCLEOTIDE SEQUENCE [LARGE SCALE GENOMIC DNA]</scope>
    <source>
        <strain evidence="4 5">CCC 1485</strain>
    </source>
</reference>
<dbReference type="OrthoDB" id="25131at2759"/>
<protein>
    <recommendedName>
        <fullName evidence="3">GH16 domain-containing protein</fullName>
    </recommendedName>
</protein>
<dbReference type="AlphaFoldDB" id="A0A9P7MI98"/>
<dbReference type="InterPro" id="IPR000757">
    <property type="entry name" value="Beta-glucanase-like"/>
</dbReference>
<dbReference type="Gene3D" id="2.60.120.200">
    <property type="match status" value="1"/>
</dbReference>
<dbReference type="SUPFAM" id="SSF49899">
    <property type="entry name" value="Concanavalin A-like lectins/glucanases"/>
    <property type="match status" value="1"/>
</dbReference>
<dbReference type="Pfam" id="PF00722">
    <property type="entry name" value="Glyco_hydro_16"/>
    <property type="match status" value="1"/>
</dbReference>
<evidence type="ECO:0000259" key="3">
    <source>
        <dbReference type="PROSITE" id="PS51762"/>
    </source>
</evidence>
<feature type="domain" description="GH16" evidence="3">
    <location>
        <begin position="27"/>
        <end position="290"/>
    </location>
</feature>
<name>A0A9P7MI98_9HYPO</name>
<dbReference type="Proteomes" id="UP000706124">
    <property type="component" value="Unassembled WGS sequence"/>
</dbReference>
<dbReference type="GO" id="GO:0005975">
    <property type="term" value="P:carbohydrate metabolic process"/>
    <property type="evidence" value="ECO:0007669"/>
    <property type="project" value="InterPro"/>
</dbReference>
<organism evidence="4 5">
    <name type="scientific">Claviceps pazoutovae</name>
    <dbReference type="NCBI Taxonomy" id="1649127"/>
    <lineage>
        <taxon>Eukaryota</taxon>
        <taxon>Fungi</taxon>
        <taxon>Dikarya</taxon>
        <taxon>Ascomycota</taxon>
        <taxon>Pezizomycotina</taxon>
        <taxon>Sordariomycetes</taxon>
        <taxon>Hypocreomycetidae</taxon>
        <taxon>Hypocreales</taxon>
        <taxon>Clavicipitaceae</taxon>
        <taxon>Claviceps</taxon>
    </lineage>
</organism>
<keyword evidence="2" id="KW-0732">Signal</keyword>
<dbReference type="PROSITE" id="PS51762">
    <property type="entry name" value="GH16_2"/>
    <property type="match status" value="1"/>
</dbReference>
<dbReference type="InterPro" id="IPR013320">
    <property type="entry name" value="ConA-like_dom_sf"/>
</dbReference>
<gene>
    <name evidence="4" type="ORF">E4U60_001849</name>
</gene>
<evidence type="ECO:0000313" key="5">
    <source>
        <dbReference type="Proteomes" id="UP000706124"/>
    </source>
</evidence>
<evidence type="ECO:0000256" key="1">
    <source>
        <dbReference type="SAM" id="MobiDB-lite"/>
    </source>
</evidence>
<dbReference type="PANTHER" id="PTHR38121:SF5">
    <property type="entry name" value="GH16 DOMAIN-CONTAINING PROTEIN"/>
    <property type="match status" value="1"/>
</dbReference>
<sequence length="371" mass="41092">MRWVLGVLLATASPIACETCTCGYVLADDAHKSSPVLFTDRLETNFASLSDFNRNSAWTRQQFNVSAESGRGKYGKSFEVENVFSYAGPNVFEHQDAKRDAKKSPRAMGLRVGSIPTAMGAIGAAEIDSARTDMFWGSYRVLMRLTRASGTCAAFFWYRNDSQEIDMEFLSREFNIAAKVFPINLVVHSPESMRDGYDASKSGTLRRVELSFDPTSAFHEYRFDYLPGRVLFFADGQFLAEMSGKKMPNSGGHVILQHWSNGNTLWSGGPPSSDAVIWVRSVKAYFNSSDAQRDKKWNDKCSSEEMRAKTCQVANETSEENRSSDGSAGDDDHANDDGPTTQEDSPGSLKMMPTMARLALWIVACILLSSL</sequence>
<keyword evidence="5" id="KW-1185">Reference proteome</keyword>
<feature type="signal peptide" evidence="2">
    <location>
        <begin position="1"/>
        <end position="17"/>
    </location>
</feature>
<dbReference type="PANTHER" id="PTHR38121">
    <property type="entry name" value="GH16 DOMAIN-CONTAINING PROTEIN"/>
    <property type="match status" value="1"/>
</dbReference>
<proteinExistence type="predicted"/>
<dbReference type="EMBL" id="SRPO01000018">
    <property type="protein sequence ID" value="KAG5948429.1"/>
    <property type="molecule type" value="Genomic_DNA"/>
</dbReference>
<comment type="caution">
    <text evidence="4">The sequence shown here is derived from an EMBL/GenBank/DDBJ whole genome shotgun (WGS) entry which is preliminary data.</text>
</comment>
<dbReference type="CDD" id="cd00413">
    <property type="entry name" value="Glyco_hydrolase_16"/>
    <property type="match status" value="1"/>
</dbReference>
<dbReference type="GO" id="GO:0004553">
    <property type="term" value="F:hydrolase activity, hydrolyzing O-glycosyl compounds"/>
    <property type="evidence" value="ECO:0007669"/>
    <property type="project" value="InterPro"/>
</dbReference>
<accession>A0A9P7MI98</accession>
<evidence type="ECO:0000256" key="2">
    <source>
        <dbReference type="SAM" id="SignalP"/>
    </source>
</evidence>
<feature type="chain" id="PRO_5040378968" description="GH16 domain-containing protein" evidence="2">
    <location>
        <begin position="18"/>
        <end position="371"/>
    </location>
</feature>
<evidence type="ECO:0000313" key="4">
    <source>
        <dbReference type="EMBL" id="KAG5948429.1"/>
    </source>
</evidence>